<dbReference type="PANTHER" id="PTHR37066:SF1">
    <property type="entry name" value="LNS2_PITP DOMAIN-CONTAINING PROTEIN"/>
    <property type="match status" value="1"/>
</dbReference>
<dbReference type="VEuPathDB" id="CryptoDB:Vbra_1328"/>
<proteinExistence type="predicted"/>
<evidence type="ECO:0008006" key="4">
    <source>
        <dbReference type="Google" id="ProtNLM"/>
    </source>
</evidence>
<name>A0A0G4FCM2_VITBC</name>
<feature type="region of interest" description="Disordered" evidence="1">
    <location>
        <begin position="393"/>
        <end position="429"/>
    </location>
</feature>
<evidence type="ECO:0000313" key="3">
    <source>
        <dbReference type="Proteomes" id="UP000041254"/>
    </source>
</evidence>
<dbReference type="OMA" id="ERYMPLA"/>
<evidence type="ECO:0000313" key="2">
    <source>
        <dbReference type="EMBL" id="CEM10976.1"/>
    </source>
</evidence>
<dbReference type="InParanoid" id="A0A0G4FCM2"/>
<dbReference type="STRING" id="1169540.A0A0G4FCM2"/>
<dbReference type="AlphaFoldDB" id="A0A0G4FCM2"/>
<dbReference type="PANTHER" id="PTHR37066">
    <property type="entry name" value="HELICASE-ASSOCIATED"/>
    <property type="match status" value="1"/>
</dbReference>
<protein>
    <recommendedName>
        <fullName evidence="4">Helicase-associated domain-containing protein</fullName>
    </recommendedName>
</protein>
<keyword evidence="3" id="KW-1185">Reference proteome</keyword>
<evidence type="ECO:0000256" key="1">
    <source>
        <dbReference type="SAM" id="MobiDB-lite"/>
    </source>
</evidence>
<accession>A0A0G4FCM2</accession>
<dbReference type="OrthoDB" id="361131at2759"/>
<gene>
    <name evidence="2" type="ORF">Vbra_1328</name>
</gene>
<sequence>MALRESAAFVGRASVVYRGMGRALRANVGERRVYRRPMGVVCLSEGRGDDQPPPSQQVGVDQVPSAAPLFDDTSPLFDAKDKEPPPGVGIGEFRLRRGGRVGKLVFSTDGGLERDLRLEFEALLNLLKVYKTLYGTVKMMVKFTIPDQDPNWPRYFWGYALGRKYSQVKKEGLYIKRHPEWQAELEALGFEGWSELQDQILTPDVLERVRETKQTKNLNEMTFNELVRAAQVSAIPGTYIDLIKTCLCLEYFFNLYGTVRGIDISYFVPREKPWPSQFQGYALGKKVHDIRRRQVTLRRRIPGATDFLDKLGLMYTQKDEKIAQELERLARGVLQYQEIEKKDDLKIKFVIPSEPPWDVDLWNLKLGRRVHRYHNDPRWGPVFRQALAVLTQRSQQQPSLPPPPPLLPGDFAEEGQVSEAGVPAPPEDTGLMDFVDPERRGLGTGVTDSRGAAMAVEDTGMTETERIMKEEEAQLQDLLESLTKPVLRKVLTPLPEPTKKPRRRRRLKEKIVAKLNETGQLVPQPTRQDWEGGYQDEFYGNFTWTFDDVVEAMRYYEDLYGRSFNDMKNDYVIDHNNTWFPAEWRGMPLGPILDEFRWGGIDAKEHWERRPVLDAMRFDWGDGVDYLKFTWRKFLAGAYWWQTLKNEPPKIETLGDNFIIPSDPIHGYDKEHKGLKFGAIVSVLQSQLTVLYHYHPKKFEFVNHFGLLWLNGLFIHTDHRAVPHYSFQKVPAKYLELGYDYIGPKNANVNY</sequence>
<dbReference type="Proteomes" id="UP000041254">
    <property type="component" value="Unassembled WGS sequence"/>
</dbReference>
<organism evidence="2 3">
    <name type="scientific">Vitrella brassicaformis (strain CCMP3155)</name>
    <dbReference type="NCBI Taxonomy" id="1169540"/>
    <lineage>
        <taxon>Eukaryota</taxon>
        <taxon>Sar</taxon>
        <taxon>Alveolata</taxon>
        <taxon>Colpodellida</taxon>
        <taxon>Vitrellaceae</taxon>
        <taxon>Vitrella</taxon>
    </lineage>
</organism>
<reference evidence="2 3" key="1">
    <citation type="submission" date="2014-11" db="EMBL/GenBank/DDBJ databases">
        <authorList>
            <person name="Zhu J."/>
            <person name="Qi W."/>
            <person name="Song R."/>
        </authorList>
    </citation>
    <scope>NUCLEOTIDE SEQUENCE [LARGE SCALE GENOMIC DNA]</scope>
</reference>
<dbReference type="EMBL" id="CDMY01000407">
    <property type="protein sequence ID" value="CEM10976.1"/>
    <property type="molecule type" value="Genomic_DNA"/>
</dbReference>